<dbReference type="EMBL" id="BARS01007849">
    <property type="protein sequence ID" value="GAF70152.1"/>
    <property type="molecule type" value="Genomic_DNA"/>
</dbReference>
<reference evidence="2" key="1">
    <citation type="journal article" date="2014" name="Front. Microbiol.">
        <title>High frequency of phylogenetically diverse reductive dehalogenase-homologous genes in deep subseafloor sedimentary metagenomes.</title>
        <authorList>
            <person name="Kawai M."/>
            <person name="Futagami T."/>
            <person name="Toyoda A."/>
            <person name="Takaki Y."/>
            <person name="Nishi S."/>
            <person name="Hori S."/>
            <person name="Arai W."/>
            <person name="Tsubouchi T."/>
            <person name="Morono Y."/>
            <person name="Uchiyama I."/>
            <person name="Ito T."/>
            <person name="Fujiyama A."/>
            <person name="Inagaki F."/>
            <person name="Takami H."/>
        </authorList>
    </citation>
    <scope>NUCLEOTIDE SEQUENCE</scope>
    <source>
        <strain evidence="2">Expedition CK06-06</strain>
    </source>
</reference>
<comment type="caution">
    <text evidence="2">The sequence shown here is derived from an EMBL/GenBank/DDBJ whole genome shotgun (WGS) entry which is preliminary data.</text>
</comment>
<proteinExistence type="predicted"/>
<gene>
    <name evidence="2" type="ORF">S01H1_15047</name>
</gene>
<dbReference type="AlphaFoldDB" id="X0S2I8"/>
<feature type="transmembrane region" description="Helical" evidence="1">
    <location>
        <begin position="6"/>
        <end position="31"/>
    </location>
</feature>
<feature type="non-terminal residue" evidence="2">
    <location>
        <position position="1"/>
    </location>
</feature>
<evidence type="ECO:0000313" key="2">
    <source>
        <dbReference type="EMBL" id="GAF70152.1"/>
    </source>
</evidence>
<keyword evidence="1" id="KW-1133">Transmembrane helix</keyword>
<sequence>AFLIMVAGAFCIILIFHEWWPAVIITADFFISISESIFEFSRELTSDLYEYIT</sequence>
<keyword evidence="1" id="KW-0812">Transmembrane</keyword>
<protein>
    <submittedName>
        <fullName evidence="2">Uncharacterized protein</fullName>
    </submittedName>
</protein>
<accession>X0S2I8</accession>
<name>X0S2I8_9ZZZZ</name>
<keyword evidence="1" id="KW-0472">Membrane</keyword>
<organism evidence="2">
    <name type="scientific">marine sediment metagenome</name>
    <dbReference type="NCBI Taxonomy" id="412755"/>
    <lineage>
        <taxon>unclassified sequences</taxon>
        <taxon>metagenomes</taxon>
        <taxon>ecological metagenomes</taxon>
    </lineage>
</organism>
<evidence type="ECO:0000256" key="1">
    <source>
        <dbReference type="SAM" id="Phobius"/>
    </source>
</evidence>